<evidence type="ECO:0000313" key="3">
    <source>
        <dbReference type="EMBL" id="KMO77682.1"/>
    </source>
</evidence>
<accession>A0A0J6W7S4</accession>
<feature type="chain" id="PRO_5005283879" evidence="1">
    <location>
        <begin position="36"/>
        <end position="240"/>
    </location>
</feature>
<dbReference type="OrthoDB" id="1551126at2"/>
<dbReference type="Pfam" id="PF14032">
    <property type="entry name" value="PknH_C"/>
    <property type="match status" value="1"/>
</dbReference>
<protein>
    <submittedName>
        <fullName evidence="3">Serine/threonine-protein kinase PknH</fullName>
        <ecNumber evidence="3">2.7.11.1</ecNumber>
    </submittedName>
</protein>
<keyword evidence="4" id="KW-1185">Reference proteome</keyword>
<keyword evidence="3" id="KW-0808">Transferase</keyword>
<dbReference type="Proteomes" id="UP000036176">
    <property type="component" value="Unassembled WGS sequence"/>
</dbReference>
<dbReference type="EC" id="2.7.11.1" evidence="3"/>
<evidence type="ECO:0000259" key="2">
    <source>
        <dbReference type="Pfam" id="PF14032"/>
    </source>
</evidence>
<feature type="domain" description="PknH-like extracellular" evidence="2">
    <location>
        <begin position="51"/>
        <end position="237"/>
    </location>
</feature>
<organism evidence="3 4">
    <name type="scientific">Mycolicibacterium chubuense</name>
    <name type="common">Mycobacterium chubuense</name>
    <dbReference type="NCBI Taxonomy" id="1800"/>
    <lineage>
        <taxon>Bacteria</taxon>
        <taxon>Bacillati</taxon>
        <taxon>Actinomycetota</taxon>
        <taxon>Actinomycetes</taxon>
        <taxon>Mycobacteriales</taxon>
        <taxon>Mycobacteriaceae</taxon>
        <taxon>Mycolicibacterium</taxon>
    </lineage>
</organism>
<reference evidence="3 4" key="1">
    <citation type="journal article" date="2015" name="Genome Biol. Evol.">
        <title>Characterization of Three Mycobacterium spp. with Potential Use in Bioremediation by Genome Sequencing and Comparative Genomics.</title>
        <authorList>
            <person name="Das S."/>
            <person name="Pettersson B.M."/>
            <person name="Behra P.R."/>
            <person name="Ramesh M."/>
            <person name="Dasgupta S."/>
            <person name="Bhattacharya A."/>
            <person name="Kirsebom L.A."/>
        </authorList>
    </citation>
    <scope>NUCLEOTIDE SEQUENCE [LARGE SCALE GENOMIC DNA]</scope>
    <source>
        <strain evidence="3 4">DSM 44219</strain>
    </source>
</reference>
<dbReference type="InterPro" id="IPR038232">
    <property type="entry name" value="PknH-like_Extracell_sf"/>
</dbReference>
<comment type="caution">
    <text evidence="3">The sequence shown here is derived from an EMBL/GenBank/DDBJ whole genome shotgun (WGS) entry which is preliminary data.</text>
</comment>
<gene>
    <name evidence="3" type="primary">pknH_4</name>
    <name evidence="3" type="ORF">MCHUDSM44219_03343</name>
</gene>
<dbReference type="PATRIC" id="fig|1800.3.peg.3357"/>
<dbReference type="GO" id="GO:0004674">
    <property type="term" value="F:protein serine/threonine kinase activity"/>
    <property type="evidence" value="ECO:0007669"/>
    <property type="project" value="UniProtKB-EC"/>
</dbReference>
<evidence type="ECO:0000313" key="4">
    <source>
        <dbReference type="Proteomes" id="UP000036176"/>
    </source>
</evidence>
<dbReference type="AlphaFoldDB" id="A0A0J6W7S4"/>
<sequence length="240" mass="25160" precursor="true">MDNGAVKPVPTRRLCSLLLAASGLLCGCVSTVEGAAVRAQGAAPVDVGVLDEAALGRLILTIGEVNGIMGSTQMQVTGELDQMTDHSDEVSDPDCLGAVYGAEEPVYARTGWTAVRDQVAREPSDDNDHWVEQTAVLYPTAQAATTFVDTSFTIWQGCANESIDVGDGEYSWQLGDVDATDAGGVNLITQMTTQQGADGWECQHALSAVSNATVEAWACGYSINGEAAEIATAMVQKARK</sequence>
<name>A0A0J6W7S4_MYCCU</name>
<keyword evidence="1" id="KW-0732">Signal</keyword>
<keyword evidence="3" id="KW-0418">Kinase</keyword>
<dbReference type="PROSITE" id="PS51257">
    <property type="entry name" value="PROKAR_LIPOPROTEIN"/>
    <property type="match status" value="1"/>
</dbReference>
<dbReference type="InterPro" id="IPR026954">
    <property type="entry name" value="PknH-like_Extracell"/>
</dbReference>
<proteinExistence type="predicted"/>
<feature type="signal peptide" evidence="1">
    <location>
        <begin position="1"/>
        <end position="35"/>
    </location>
</feature>
<dbReference type="EMBL" id="JYNX01000038">
    <property type="protein sequence ID" value="KMO77682.1"/>
    <property type="molecule type" value="Genomic_DNA"/>
</dbReference>
<evidence type="ECO:0000256" key="1">
    <source>
        <dbReference type="SAM" id="SignalP"/>
    </source>
</evidence>
<dbReference type="Gene3D" id="3.40.1000.70">
    <property type="entry name" value="PknH-like extracellular domain"/>
    <property type="match status" value="1"/>
</dbReference>